<sequence length="114" mass="12257">MKLLSVKTGEELIETLTRRAAEEGIVNGAIVSLIGAVDSCAISNMLADDAGTDVISEYRQPFELSGTGEIRDGKVHVHVVLGRQGDEALAGHLHWARVESFFVHAYTLALPEGQ</sequence>
<dbReference type="Proteomes" id="UP000198906">
    <property type="component" value="Unassembled WGS sequence"/>
</dbReference>
<dbReference type="Gene3D" id="3.30.1330.80">
    <property type="entry name" value="Hypothetical protein, similar to alpha- acetolactate decarboxylase, domain 2"/>
    <property type="match status" value="1"/>
</dbReference>
<dbReference type="InterPro" id="IPR005175">
    <property type="entry name" value="PPC_dom"/>
</dbReference>
<dbReference type="PANTHER" id="PTHR34988">
    <property type="entry name" value="PROTEIN, PUTATIVE-RELATED"/>
    <property type="match status" value="1"/>
</dbReference>
<organism evidence="2 3">
    <name type="scientific">Micromonospora inyonensis</name>
    <dbReference type="NCBI Taxonomy" id="47866"/>
    <lineage>
        <taxon>Bacteria</taxon>
        <taxon>Bacillati</taxon>
        <taxon>Actinomycetota</taxon>
        <taxon>Actinomycetes</taxon>
        <taxon>Micromonosporales</taxon>
        <taxon>Micromonosporaceae</taxon>
        <taxon>Micromonospora</taxon>
    </lineage>
</organism>
<dbReference type="SUPFAM" id="SSF117856">
    <property type="entry name" value="AF0104/ALDC/Ptd012-like"/>
    <property type="match status" value="1"/>
</dbReference>
<proteinExistence type="predicted"/>
<evidence type="ECO:0000313" key="3">
    <source>
        <dbReference type="Proteomes" id="UP000198906"/>
    </source>
</evidence>
<dbReference type="PANTHER" id="PTHR34988:SF1">
    <property type="entry name" value="DNA-BINDING PROTEIN"/>
    <property type="match status" value="1"/>
</dbReference>
<evidence type="ECO:0000313" key="2">
    <source>
        <dbReference type="EMBL" id="SCL19027.1"/>
    </source>
</evidence>
<dbReference type="RefSeq" id="WP_091457309.1">
    <property type="nucleotide sequence ID" value="NZ_FMHU01000001.1"/>
</dbReference>
<accession>A0A1C6RPA2</accession>
<name>A0A1C6RPA2_9ACTN</name>
<reference evidence="3" key="1">
    <citation type="submission" date="2016-06" db="EMBL/GenBank/DDBJ databases">
        <authorList>
            <person name="Varghese N."/>
        </authorList>
    </citation>
    <scope>NUCLEOTIDE SEQUENCE [LARGE SCALE GENOMIC DNA]</scope>
    <source>
        <strain evidence="3">DSM 46123</strain>
    </source>
</reference>
<gene>
    <name evidence="2" type="ORF">GA0074694_2546</name>
</gene>
<protein>
    <recommendedName>
        <fullName evidence="1">PPC domain-containing protein</fullName>
    </recommendedName>
</protein>
<dbReference type="Pfam" id="PF03479">
    <property type="entry name" value="PCC"/>
    <property type="match status" value="1"/>
</dbReference>
<keyword evidence="3" id="KW-1185">Reference proteome</keyword>
<feature type="domain" description="PPC" evidence="1">
    <location>
        <begin position="1"/>
        <end position="114"/>
    </location>
</feature>
<dbReference type="EMBL" id="FMHU01000001">
    <property type="protein sequence ID" value="SCL19027.1"/>
    <property type="molecule type" value="Genomic_DNA"/>
</dbReference>
<dbReference type="PROSITE" id="PS51742">
    <property type="entry name" value="PPC"/>
    <property type="match status" value="1"/>
</dbReference>
<evidence type="ECO:0000259" key="1">
    <source>
        <dbReference type="PROSITE" id="PS51742"/>
    </source>
</evidence>
<dbReference type="AlphaFoldDB" id="A0A1C6RPA2"/>
<dbReference type="STRING" id="47866.GA0074694_2546"/>